<keyword evidence="2" id="KW-1185">Reference proteome</keyword>
<proteinExistence type="predicted"/>
<organism evidence="1 2">
    <name type="scientific">Adhaeribacter radiodurans</name>
    <dbReference type="NCBI Taxonomy" id="2745197"/>
    <lineage>
        <taxon>Bacteria</taxon>
        <taxon>Pseudomonadati</taxon>
        <taxon>Bacteroidota</taxon>
        <taxon>Cytophagia</taxon>
        <taxon>Cytophagales</taxon>
        <taxon>Hymenobacteraceae</taxon>
        <taxon>Adhaeribacter</taxon>
    </lineage>
</organism>
<gene>
    <name evidence="1" type="ORF">HUW48_12160</name>
</gene>
<name>A0A7L7L7D0_9BACT</name>
<evidence type="ECO:0000313" key="2">
    <source>
        <dbReference type="Proteomes" id="UP000514509"/>
    </source>
</evidence>
<dbReference type="EMBL" id="CP055153">
    <property type="protein sequence ID" value="QMU28741.1"/>
    <property type="molecule type" value="Genomic_DNA"/>
</dbReference>
<reference evidence="1 2" key="1">
    <citation type="submission" date="2020-08" db="EMBL/GenBank/DDBJ databases">
        <title>Adhaeribacter dokdonensis sp. nov., isolated from the rhizosphere of Elymus tsukushiensis, a plant native to the Dokdo Islands, Republic of Korea.</title>
        <authorList>
            <person name="Ghim S.Y."/>
        </authorList>
    </citation>
    <scope>NUCLEOTIDE SEQUENCE [LARGE SCALE GENOMIC DNA]</scope>
    <source>
        <strain evidence="1 2">KUDC8001</strain>
    </source>
</reference>
<protein>
    <recommendedName>
        <fullName evidence="3">DUF3575 domain-containing protein</fullName>
    </recommendedName>
</protein>
<dbReference type="KEGG" id="add:HUW48_12160"/>
<evidence type="ECO:0000313" key="1">
    <source>
        <dbReference type="EMBL" id="QMU28741.1"/>
    </source>
</evidence>
<accession>A0A7L7L7D0</accession>
<dbReference type="AlphaFoldDB" id="A0A7L7L7D0"/>
<dbReference type="Proteomes" id="UP000514509">
    <property type="component" value="Chromosome"/>
</dbReference>
<dbReference type="RefSeq" id="WP_182415925.1">
    <property type="nucleotide sequence ID" value="NZ_CP055153.1"/>
</dbReference>
<sequence length="162" mass="18300">MEPAIGTRLNSFIGGPDVQVSNLLQYRLKQKISFITHSAFSSEGEIAWVPDVKKNYSYTFYQKIGLGASFNTRKASHVFSFLAGVKYNTFSGSFYNKEIPEQITTKSKSLTSDYGWLYNLKLGRKKYFFSSRLYIPLKDGLAGILENAVLELGMGISLKDMY</sequence>
<evidence type="ECO:0008006" key="3">
    <source>
        <dbReference type="Google" id="ProtNLM"/>
    </source>
</evidence>